<gene>
    <name evidence="1" type="ORF">DY000_02004875</name>
</gene>
<evidence type="ECO:0000313" key="2">
    <source>
        <dbReference type="Proteomes" id="UP000266723"/>
    </source>
</evidence>
<accession>A0ABQ7CAQ3</accession>
<protein>
    <submittedName>
        <fullName evidence="1">Uncharacterized protein</fullName>
    </submittedName>
</protein>
<proteinExistence type="predicted"/>
<dbReference type="EMBL" id="QGKV02000832">
    <property type="protein sequence ID" value="KAF3548654.1"/>
    <property type="molecule type" value="Genomic_DNA"/>
</dbReference>
<sequence>MCVKILGMEIPPRDQTILEERREKESWVILSYHWFPTSQMVSRNQECAADASHSHLHRFEHSLLLR</sequence>
<name>A0ABQ7CAQ3_BRACR</name>
<reference evidence="1 2" key="1">
    <citation type="journal article" date="2020" name="BMC Genomics">
        <title>Intraspecific diversification of the crop wild relative Brassica cretica Lam. using demographic model selection.</title>
        <authorList>
            <person name="Kioukis A."/>
            <person name="Michalopoulou V.A."/>
            <person name="Briers L."/>
            <person name="Pirintsos S."/>
            <person name="Studholme D.J."/>
            <person name="Pavlidis P."/>
            <person name="Sarris P.F."/>
        </authorList>
    </citation>
    <scope>NUCLEOTIDE SEQUENCE [LARGE SCALE GENOMIC DNA]</scope>
    <source>
        <strain evidence="2">cv. PFS-1207/04</strain>
    </source>
</reference>
<dbReference type="Proteomes" id="UP000266723">
    <property type="component" value="Unassembled WGS sequence"/>
</dbReference>
<keyword evidence="2" id="KW-1185">Reference proteome</keyword>
<evidence type="ECO:0000313" key="1">
    <source>
        <dbReference type="EMBL" id="KAF3548654.1"/>
    </source>
</evidence>
<comment type="caution">
    <text evidence="1">The sequence shown here is derived from an EMBL/GenBank/DDBJ whole genome shotgun (WGS) entry which is preliminary data.</text>
</comment>
<organism evidence="1 2">
    <name type="scientific">Brassica cretica</name>
    <name type="common">Mustard</name>
    <dbReference type="NCBI Taxonomy" id="69181"/>
    <lineage>
        <taxon>Eukaryota</taxon>
        <taxon>Viridiplantae</taxon>
        <taxon>Streptophyta</taxon>
        <taxon>Embryophyta</taxon>
        <taxon>Tracheophyta</taxon>
        <taxon>Spermatophyta</taxon>
        <taxon>Magnoliopsida</taxon>
        <taxon>eudicotyledons</taxon>
        <taxon>Gunneridae</taxon>
        <taxon>Pentapetalae</taxon>
        <taxon>rosids</taxon>
        <taxon>malvids</taxon>
        <taxon>Brassicales</taxon>
        <taxon>Brassicaceae</taxon>
        <taxon>Brassiceae</taxon>
        <taxon>Brassica</taxon>
    </lineage>
</organism>